<evidence type="ECO:0000313" key="7">
    <source>
        <dbReference type="EMBL" id="KAF7997610.1"/>
    </source>
</evidence>
<dbReference type="GO" id="GO:0005634">
    <property type="term" value="C:nucleus"/>
    <property type="evidence" value="ECO:0007669"/>
    <property type="project" value="TreeGrafter"/>
</dbReference>
<proteinExistence type="predicted"/>
<evidence type="ECO:0000256" key="1">
    <source>
        <dbReference type="ARBA" id="ARBA00022679"/>
    </source>
</evidence>
<gene>
    <name evidence="7" type="ORF">HCN44_006181</name>
</gene>
<dbReference type="Gene3D" id="1.10.510.10">
    <property type="entry name" value="Transferase(Phosphotransferase) domain 1"/>
    <property type="match status" value="1"/>
</dbReference>
<keyword evidence="2" id="KW-0547">Nucleotide-binding</keyword>
<dbReference type="OrthoDB" id="1405469at2759"/>
<evidence type="ECO:0000313" key="8">
    <source>
        <dbReference type="Proteomes" id="UP000639338"/>
    </source>
</evidence>
<keyword evidence="4" id="KW-0067">ATP-binding</keyword>
<keyword evidence="3" id="KW-0418">Kinase</keyword>
<evidence type="ECO:0000256" key="5">
    <source>
        <dbReference type="SAM" id="MobiDB-lite"/>
    </source>
</evidence>
<feature type="compositionally biased region" description="Acidic residues" evidence="5">
    <location>
        <begin position="152"/>
        <end position="165"/>
    </location>
</feature>
<comment type="caution">
    <text evidence="7">The sequence shown here is derived from an EMBL/GenBank/DDBJ whole genome shotgun (WGS) entry which is preliminary data.</text>
</comment>
<feature type="compositionally biased region" description="Acidic residues" evidence="5">
    <location>
        <begin position="94"/>
        <end position="107"/>
    </location>
</feature>
<dbReference type="PANTHER" id="PTHR11042">
    <property type="entry name" value="EUKARYOTIC TRANSLATION INITIATION FACTOR 2-ALPHA KINASE EIF2-ALPHA KINASE -RELATED"/>
    <property type="match status" value="1"/>
</dbReference>
<dbReference type="EMBL" id="JACMRX010000001">
    <property type="protein sequence ID" value="KAF7997610.1"/>
    <property type="molecule type" value="Genomic_DNA"/>
</dbReference>
<dbReference type="SUPFAM" id="SSF56112">
    <property type="entry name" value="Protein kinase-like (PK-like)"/>
    <property type="match status" value="1"/>
</dbReference>
<dbReference type="GO" id="GO:0005524">
    <property type="term" value="F:ATP binding"/>
    <property type="evidence" value="ECO:0007669"/>
    <property type="project" value="UniProtKB-KW"/>
</dbReference>
<accession>A0A835CYG1</accession>
<organism evidence="7 8">
    <name type="scientific">Aphidius gifuensis</name>
    <name type="common">Parasitoid wasp</name>
    <dbReference type="NCBI Taxonomy" id="684658"/>
    <lineage>
        <taxon>Eukaryota</taxon>
        <taxon>Metazoa</taxon>
        <taxon>Ecdysozoa</taxon>
        <taxon>Arthropoda</taxon>
        <taxon>Hexapoda</taxon>
        <taxon>Insecta</taxon>
        <taxon>Pterygota</taxon>
        <taxon>Neoptera</taxon>
        <taxon>Endopterygota</taxon>
        <taxon>Hymenoptera</taxon>
        <taxon>Apocrita</taxon>
        <taxon>Ichneumonoidea</taxon>
        <taxon>Braconidae</taxon>
        <taxon>Aphidiinae</taxon>
        <taxon>Aphidius</taxon>
    </lineage>
</organism>
<feature type="region of interest" description="Disordered" evidence="5">
    <location>
        <begin position="94"/>
        <end position="127"/>
    </location>
</feature>
<dbReference type="PROSITE" id="PS50011">
    <property type="entry name" value="PROTEIN_KINASE_DOM"/>
    <property type="match status" value="1"/>
</dbReference>
<feature type="compositionally biased region" description="Low complexity" evidence="5">
    <location>
        <begin position="108"/>
        <end position="122"/>
    </location>
</feature>
<name>A0A835CYG1_APHGI</name>
<dbReference type="InterPro" id="IPR011009">
    <property type="entry name" value="Kinase-like_dom_sf"/>
</dbReference>
<dbReference type="PANTHER" id="PTHR11042:SF187">
    <property type="entry name" value="EUKARYOTIC TRANSLATION INITIATION FACTOR 2-ALPHA KINASE 2"/>
    <property type="match status" value="1"/>
</dbReference>
<feature type="domain" description="Protein kinase" evidence="6">
    <location>
        <begin position="14"/>
        <end position="372"/>
    </location>
</feature>
<dbReference type="GO" id="GO:0004694">
    <property type="term" value="F:eukaryotic translation initiation factor 2alpha kinase activity"/>
    <property type="evidence" value="ECO:0007669"/>
    <property type="project" value="TreeGrafter"/>
</dbReference>
<evidence type="ECO:0000259" key="6">
    <source>
        <dbReference type="PROSITE" id="PS50011"/>
    </source>
</evidence>
<reference evidence="7 8" key="1">
    <citation type="submission" date="2020-08" db="EMBL/GenBank/DDBJ databases">
        <title>Aphidius gifuensis genome sequencing and assembly.</title>
        <authorList>
            <person name="Du Z."/>
        </authorList>
    </citation>
    <scope>NUCLEOTIDE SEQUENCE [LARGE SCALE GENOMIC DNA]</scope>
    <source>
        <strain evidence="7">YNYX2018</strain>
        <tissue evidence="7">Adults</tissue>
    </source>
</reference>
<keyword evidence="1" id="KW-0808">Transferase</keyword>
<sequence>MSDDKNTSRYENDFIDMGLIASGGFGNVYLAENKLTGVKYAVKCVIMKKKSSIKHCVNEVKIISRYNHPNIVAFNSAWIEGDYLDEEHVDDNETDIETDDDYCDDDTTINNDNNSNNSYNNSTEDDSGNVYFEKNSFDVNFCKNDINIKIDSEEEVNDDDDDDDESRTSDSDSVVQYEAPKPKKNYLKLYIQMELCKNTLEEWMNKRTEQTSPIVIEEILLQLLNALDYIHKKDAVHHDIKPSNIFIDTTEGIQIKLGDFGLACFERQKNHPAMGTQVYAAPEQLQGQCDPKSDIYSVGIILFELLFHIPTAMERSNYITLLKQGKFDDDHHKKYPEWCDLIKLILQNDPTKRPSAKKLLQQIDNNNKNKLIQNLRIDNLEKTNIITKFNLNVDNLIEKYRKLESSLNNFVM</sequence>
<dbReference type="SMART" id="SM00220">
    <property type="entry name" value="S_TKc"/>
    <property type="match status" value="1"/>
</dbReference>
<dbReference type="AlphaFoldDB" id="A0A835CYG1"/>
<dbReference type="Proteomes" id="UP000639338">
    <property type="component" value="Unassembled WGS sequence"/>
</dbReference>
<dbReference type="InterPro" id="IPR050339">
    <property type="entry name" value="CC_SR_Kinase"/>
</dbReference>
<evidence type="ECO:0000256" key="3">
    <source>
        <dbReference type="ARBA" id="ARBA00022777"/>
    </source>
</evidence>
<dbReference type="InterPro" id="IPR000719">
    <property type="entry name" value="Prot_kinase_dom"/>
</dbReference>
<dbReference type="Gene3D" id="3.30.200.20">
    <property type="entry name" value="Phosphorylase Kinase, domain 1"/>
    <property type="match status" value="1"/>
</dbReference>
<dbReference type="GO" id="GO:0005737">
    <property type="term" value="C:cytoplasm"/>
    <property type="evidence" value="ECO:0007669"/>
    <property type="project" value="TreeGrafter"/>
</dbReference>
<dbReference type="Pfam" id="PF00069">
    <property type="entry name" value="Pkinase"/>
    <property type="match status" value="2"/>
</dbReference>
<evidence type="ECO:0000256" key="4">
    <source>
        <dbReference type="ARBA" id="ARBA00022840"/>
    </source>
</evidence>
<evidence type="ECO:0000256" key="2">
    <source>
        <dbReference type="ARBA" id="ARBA00022741"/>
    </source>
</evidence>
<feature type="region of interest" description="Disordered" evidence="5">
    <location>
        <begin position="152"/>
        <end position="177"/>
    </location>
</feature>
<keyword evidence="8" id="KW-1185">Reference proteome</keyword>
<protein>
    <recommendedName>
        <fullName evidence="6">Protein kinase domain-containing protein</fullName>
    </recommendedName>
</protein>